<dbReference type="GO" id="GO:0005774">
    <property type="term" value="C:vacuolar membrane"/>
    <property type="evidence" value="ECO:0007669"/>
    <property type="project" value="TreeGrafter"/>
</dbReference>
<feature type="compositionally biased region" description="Polar residues" evidence="1">
    <location>
        <begin position="491"/>
        <end position="513"/>
    </location>
</feature>
<dbReference type="Proteomes" id="UP001292079">
    <property type="component" value="Unassembled WGS sequence"/>
</dbReference>
<protein>
    <recommendedName>
        <fullName evidence="4">GATOR complex protein WDR59</fullName>
    </recommendedName>
</protein>
<evidence type="ECO:0000256" key="1">
    <source>
        <dbReference type="SAM" id="MobiDB-lite"/>
    </source>
</evidence>
<dbReference type="GO" id="GO:1904263">
    <property type="term" value="P:positive regulation of TORC1 signaling"/>
    <property type="evidence" value="ECO:0007669"/>
    <property type="project" value="TreeGrafter"/>
</dbReference>
<dbReference type="EMBL" id="JALJAT010000002">
    <property type="protein sequence ID" value="KAK4473902.1"/>
    <property type="molecule type" value="Genomic_DNA"/>
</dbReference>
<dbReference type="GO" id="GO:0034198">
    <property type="term" value="P:cellular response to amino acid starvation"/>
    <property type="evidence" value="ECO:0007669"/>
    <property type="project" value="TreeGrafter"/>
</dbReference>
<dbReference type="Gene3D" id="2.130.10.10">
    <property type="entry name" value="YVTN repeat-like/Quinoprotein amine dehydrogenase"/>
    <property type="match status" value="1"/>
</dbReference>
<dbReference type="InterPro" id="IPR015943">
    <property type="entry name" value="WD40/YVTN_repeat-like_dom_sf"/>
</dbReference>
<proteinExistence type="predicted"/>
<feature type="compositionally biased region" description="Low complexity" evidence="1">
    <location>
        <begin position="949"/>
        <end position="965"/>
    </location>
</feature>
<dbReference type="SMART" id="SM00320">
    <property type="entry name" value="WD40"/>
    <property type="match status" value="4"/>
</dbReference>
<dbReference type="InterPro" id="IPR036322">
    <property type="entry name" value="WD40_repeat_dom_sf"/>
</dbReference>
<evidence type="ECO:0008006" key="4">
    <source>
        <dbReference type="Google" id="ProtNLM"/>
    </source>
</evidence>
<feature type="region of interest" description="Disordered" evidence="1">
    <location>
        <begin position="943"/>
        <end position="969"/>
    </location>
</feature>
<reference evidence="2" key="2">
    <citation type="journal article" date="2023" name="Infect Dis Poverty">
        <title>Chromosome-scale genome of the human blood fluke Schistosoma mekongi and its implications for public health.</title>
        <authorList>
            <person name="Zhou M."/>
            <person name="Xu L."/>
            <person name="Xu D."/>
            <person name="Chen W."/>
            <person name="Khan J."/>
            <person name="Hu Y."/>
            <person name="Huang H."/>
            <person name="Wei H."/>
            <person name="Zhang Y."/>
            <person name="Chusongsang P."/>
            <person name="Tanasarnprasert K."/>
            <person name="Hu X."/>
            <person name="Limpanont Y."/>
            <person name="Lv Z."/>
        </authorList>
    </citation>
    <scope>NUCLEOTIDE SEQUENCE</scope>
    <source>
        <strain evidence="2">LV_2022a</strain>
    </source>
</reference>
<dbReference type="InterPro" id="IPR001680">
    <property type="entry name" value="WD40_rpt"/>
</dbReference>
<dbReference type="GO" id="GO:0035859">
    <property type="term" value="C:Seh1-associated complex"/>
    <property type="evidence" value="ECO:0007669"/>
    <property type="project" value="TreeGrafter"/>
</dbReference>
<dbReference type="InterPro" id="IPR049567">
    <property type="entry name" value="WDR59-like"/>
</dbReference>
<dbReference type="SUPFAM" id="SSF50978">
    <property type="entry name" value="WD40 repeat-like"/>
    <property type="match status" value="1"/>
</dbReference>
<feature type="compositionally biased region" description="Basic and acidic residues" evidence="1">
    <location>
        <begin position="439"/>
        <end position="449"/>
    </location>
</feature>
<organism evidence="2 3">
    <name type="scientific">Schistosoma mekongi</name>
    <name type="common">Parasitic worm</name>
    <dbReference type="NCBI Taxonomy" id="38744"/>
    <lineage>
        <taxon>Eukaryota</taxon>
        <taxon>Metazoa</taxon>
        <taxon>Spiralia</taxon>
        <taxon>Lophotrochozoa</taxon>
        <taxon>Platyhelminthes</taxon>
        <taxon>Trematoda</taxon>
        <taxon>Digenea</taxon>
        <taxon>Strigeidida</taxon>
        <taxon>Schistosomatoidea</taxon>
        <taxon>Schistosomatidae</taxon>
        <taxon>Schistosoma</taxon>
    </lineage>
</organism>
<dbReference type="GO" id="GO:0035591">
    <property type="term" value="F:signaling adaptor activity"/>
    <property type="evidence" value="ECO:0007669"/>
    <property type="project" value="TreeGrafter"/>
</dbReference>
<comment type="caution">
    <text evidence="2">The sequence shown here is derived from an EMBL/GenBank/DDBJ whole genome shotgun (WGS) entry which is preliminary data.</text>
</comment>
<dbReference type="PANTHER" id="PTHR46170">
    <property type="entry name" value="GATOR COMPLEX PROTEIN WDR59"/>
    <property type="match status" value="1"/>
</dbReference>
<accession>A0AAE1ZIH5</accession>
<reference evidence="2" key="1">
    <citation type="submission" date="2022-04" db="EMBL/GenBank/DDBJ databases">
        <authorList>
            <person name="Xu L."/>
            <person name="Lv Z."/>
        </authorList>
    </citation>
    <scope>NUCLEOTIDE SEQUENCE</scope>
    <source>
        <strain evidence="2">LV_2022a</strain>
    </source>
</reference>
<name>A0AAE1ZIH5_SCHME</name>
<gene>
    <name evidence="2" type="ORF">MN116_003228</name>
</gene>
<keyword evidence="3" id="KW-1185">Reference proteome</keyword>
<dbReference type="PANTHER" id="PTHR46170:SF1">
    <property type="entry name" value="GATOR COMPLEX PROTEIN WDR59"/>
    <property type="match status" value="1"/>
</dbReference>
<evidence type="ECO:0000313" key="2">
    <source>
        <dbReference type="EMBL" id="KAK4473902.1"/>
    </source>
</evidence>
<feature type="compositionally biased region" description="Polar residues" evidence="1">
    <location>
        <begin position="469"/>
        <end position="483"/>
    </location>
</feature>
<feature type="compositionally biased region" description="Polar residues" evidence="1">
    <location>
        <begin position="450"/>
        <end position="460"/>
    </location>
</feature>
<feature type="region of interest" description="Disordered" evidence="1">
    <location>
        <begin position="427"/>
        <end position="513"/>
    </location>
</feature>
<sequence length="1404" mass="159404">MINRLRVLFKDPCILDQTDHNTNLLELKGFQISQIAADPIGRCVALCGINELVISPLNHPSQYSAFSLPSKLGCSGLAWHPNDHTKLAIARSNKCELLLWDANECRLSTNTSLGGYVRVINSLDWSPVHPFLLATTSVDQFRAICVWDLRDMSRPVRAIESLSSPVIVKWNRFLSGKFATCHSSGIRTWDLRISVPEQYISVQADHIRDFDWSPQNVNQLVTISEYSEMRLWDIENPSYPLKKVRLHEIKLKKVIYTPSGDHIIILPEQCHWPVHGISVWSATNLTQSHDLLQVARCHSSNNDITANKTSNIANSISNNNMSGYNNDNGSNNNNINDQRICPSGCTDSYILDMCWLIYPSSNVSSASTTTDEHELASEILLDNETSATNQNLDYCPKKNVHLLTWSVNQTLRAYPIHFKSASLHDSEPIVNQSNKQTRIVKEKSKELTNDKLSTNVNPKINHSKKTGYVPSSSSNKPKVTESQSRVEESGQRTSVSKSCLSVSKGMSTDSKSSNQEDSAFQFLAQELSLLSHRAGQYKLEEMDLINRTAKLILFYCRRNHHHHYSLCSVTNTCGRPRHNAVMNNEGLDSLLLPSTTDLISQMEFSEHPNSWKVHRRNSLSIDTDQTSLNRVNISNSTAICDNEVNMPLTKHPSTHSFNVLMDNSHETDKSTAINTRMPLAGSIILSMEFPDNYPLNGALPEFHILDCSPSLPPEVLDELKSVLYSTASELVCTSRGCVEPCIRNAVITLQTYPTLNKQLGNNITNLKLPSLSNKNYDRFSVNMNKFVKPTNNDTVAPIKRKCKLSMGIPFPKTSGAHFTTSGLIVTFGLPESLSYIRKSFKSTYMDDKCLVDLKSNTSSATDDNNINDYTKDWTPQSFNEYQTFIHQFSSTNREYNNDMRKSFQYCIGNIIDSFARLEADCNEPKRQHPNHITELIGSPFESNLESRQNSVDSTSNNNSDGSNNTEMKDFYESNGVSEPKWIDSMSTLCPKYVDSKNSYEMFASHFNMIYPSTVQIYDLSPLIWDRYLMYNYSLNTDNLQRMCIHNLHVVYNGHRKDLIRFWQYAVVLSISLSHTENSRQVNQPLASQLIGRPLFDIWIRHFLRIHDVQSLAMLVLVLQRLNQINELKFDALDDSNISLNKLDNTITSLLSANNFLETFSLYQMNDSEQITNLLGCNAVASSSLEQQVSFTLDNSDETQSEFNLVFGQSNENMNSHLAEQLTTKELPINSLCAYQSRFIHQKDLFSFDHYVYVYASIIYSLREYILHSHLFRSWLTSIRINSSLHVWPYVQTNTLILFSCPDIQCNSNLVPKHFNGSLKSVQCTQCHWEVNLEKQGSINGPLKPQRLLICSICRNTCKGLVLVCPQCSHGGHVHHVYTWFNSVNKTKLPKQCPFINCECFCFFQ</sequence>
<evidence type="ECO:0000313" key="3">
    <source>
        <dbReference type="Proteomes" id="UP001292079"/>
    </source>
</evidence>